<keyword evidence="1" id="KW-0472">Membrane</keyword>
<gene>
    <name evidence="2" type="ORF">E5A73_18145</name>
</gene>
<keyword evidence="3" id="KW-1185">Reference proteome</keyword>
<evidence type="ECO:0000313" key="3">
    <source>
        <dbReference type="Proteomes" id="UP000306147"/>
    </source>
</evidence>
<accession>A0A4S1X4I0</accession>
<keyword evidence="1" id="KW-1133">Transmembrane helix</keyword>
<feature type="transmembrane region" description="Helical" evidence="1">
    <location>
        <begin position="345"/>
        <end position="365"/>
    </location>
</feature>
<comment type="caution">
    <text evidence="2">The sequence shown here is derived from an EMBL/GenBank/DDBJ whole genome shotgun (WGS) entry which is preliminary data.</text>
</comment>
<feature type="transmembrane region" description="Helical" evidence="1">
    <location>
        <begin position="203"/>
        <end position="225"/>
    </location>
</feature>
<dbReference type="OrthoDB" id="7432019at2"/>
<proteinExistence type="predicted"/>
<sequence>MRARLRLLPELILALAVVASVVATAMSFRETGYLPQPFVFDTSDTFMDWFNTAFWANRPGAYDVWRSIYPPLSFVFLDLFSLPGCYLQSPFYARDCDWLGRSVILAFYLLDVALVWLSFRRVDPRTAPMRTVAFGLGLPLLFTLERGNLILVAFACFVIAHGPLATRGPWRWLAAAATINFKPYLLLPVLAQAVKRDWRALELSAIATILVYLVTLAIVGAGTPVELVVNTANWVVFQSGQVWNEIHYSTSYAPFLMIRNSQIPVLQFVPSRTVETIEFVVPIVIRASQAIALLALAGAWLQPKALPLHRVSTILLAAYLVTQSPGGYTQTFLLFLVLLEPWKGVGPIVAIVCAYLLCLVADWPLSTVLELSIDSWLSGQPVSPSFGLAIGHFVRPGLVALILWALALDSLVRVVRAHGTHRPTLGLAPA</sequence>
<feature type="transmembrane region" description="Helical" evidence="1">
    <location>
        <begin position="386"/>
        <end position="407"/>
    </location>
</feature>
<keyword evidence="1" id="KW-0812">Transmembrane</keyword>
<reference evidence="2 3" key="1">
    <citation type="submission" date="2019-04" db="EMBL/GenBank/DDBJ databases">
        <title>Sphingomonas psychrotolerans sp. nov., isolated from soil in the Tianshan Mountains, Xinjiang, China.</title>
        <authorList>
            <person name="Luo Y."/>
            <person name="Sheng H."/>
        </authorList>
    </citation>
    <scope>NUCLEOTIDE SEQUENCE [LARGE SCALE GENOMIC DNA]</scope>
    <source>
        <strain evidence="2 3">ZFGT-11</strain>
    </source>
</reference>
<evidence type="ECO:0008006" key="4">
    <source>
        <dbReference type="Google" id="ProtNLM"/>
    </source>
</evidence>
<dbReference type="AlphaFoldDB" id="A0A4S1X4I0"/>
<dbReference type="Proteomes" id="UP000306147">
    <property type="component" value="Unassembled WGS sequence"/>
</dbReference>
<feature type="transmembrane region" description="Helical" evidence="1">
    <location>
        <begin position="98"/>
        <end position="119"/>
    </location>
</feature>
<evidence type="ECO:0000313" key="2">
    <source>
        <dbReference type="EMBL" id="TGX50335.1"/>
    </source>
</evidence>
<dbReference type="RefSeq" id="WP_135965252.1">
    <property type="nucleotide sequence ID" value="NZ_SRXT01000007.1"/>
</dbReference>
<feature type="transmembrane region" description="Helical" evidence="1">
    <location>
        <begin position="313"/>
        <end position="339"/>
    </location>
</feature>
<evidence type="ECO:0000256" key="1">
    <source>
        <dbReference type="SAM" id="Phobius"/>
    </source>
</evidence>
<organism evidence="2 3">
    <name type="scientific">Sphingomonas gei</name>
    <dbReference type="NCBI Taxonomy" id="1395960"/>
    <lineage>
        <taxon>Bacteria</taxon>
        <taxon>Pseudomonadati</taxon>
        <taxon>Pseudomonadota</taxon>
        <taxon>Alphaproteobacteria</taxon>
        <taxon>Sphingomonadales</taxon>
        <taxon>Sphingomonadaceae</taxon>
        <taxon>Sphingomonas</taxon>
    </lineage>
</organism>
<protein>
    <recommendedName>
        <fullName evidence="4">DUF2029 domain-containing protein</fullName>
    </recommendedName>
</protein>
<dbReference type="EMBL" id="SRXT01000007">
    <property type="protein sequence ID" value="TGX50335.1"/>
    <property type="molecule type" value="Genomic_DNA"/>
</dbReference>
<feature type="transmembrane region" description="Helical" evidence="1">
    <location>
        <begin position="131"/>
        <end position="160"/>
    </location>
</feature>
<name>A0A4S1X4I0_9SPHN</name>
<feature type="transmembrane region" description="Helical" evidence="1">
    <location>
        <begin position="172"/>
        <end position="191"/>
    </location>
</feature>